<organism evidence="2 3">
    <name type="scientific">Helicobacter ganmani</name>
    <dbReference type="NCBI Taxonomy" id="60246"/>
    <lineage>
        <taxon>Bacteria</taxon>
        <taxon>Pseudomonadati</taxon>
        <taxon>Campylobacterota</taxon>
        <taxon>Epsilonproteobacteria</taxon>
        <taxon>Campylobacterales</taxon>
        <taxon>Helicobacteraceae</taxon>
        <taxon>Helicobacter</taxon>
    </lineage>
</organism>
<dbReference type="Gene3D" id="3.90.550.10">
    <property type="entry name" value="Spore Coat Polysaccharide Biosynthesis Protein SpsA, Chain A"/>
    <property type="match status" value="1"/>
</dbReference>
<dbReference type="GO" id="GO:0016020">
    <property type="term" value="C:membrane"/>
    <property type="evidence" value="ECO:0007669"/>
    <property type="project" value="InterPro"/>
</dbReference>
<dbReference type="PANTHER" id="PTHR22916">
    <property type="entry name" value="GLYCOSYLTRANSFERASE"/>
    <property type="match status" value="1"/>
</dbReference>
<dbReference type="EMBL" id="NXLS01000015">
    <property type="protein sequence ID" value="RDU61546.1"/>
    <property type="molecule type" value="Genomic_DNA"/>
</dbReference>
<feature type="domain" description="Glycosyltransferase 2-like" evidence="1">
    <location>
        <begin position="55"/>
        <end position="135"/>
    </location>
</feature>
<evidence type="ECO:0000313" key="3">
    <source>
        <dbReference type="Proteomes" id="UP000256650"/>
    </source>
</evidence>
<dbReference type="SUPFAM" id="SSF53756">
    <property type="entry name" value="UDP-Glycosyltransferase/glycogen phosphorylase"/>
    <property type="match status" value="1"/>
</dbReference>
<dbReference type="RefSeq" id="WP_115552295.1">
    <property type="nucleotide sequence ID" value="NZ_CAOOSM010000022.1"/>
</dbReference>
<dbReference type="InterPro" id="IPR001173">
    <property type="entry name" value="Glyco_trans_2-like"/>
</dbReference>
<dbReference type="Pfam" id="PF00535">
    <property type="entry name" value="Glycos_transf_2"/>
    <property type="match status" value="1"/>
</dbReference>
<accession>A0A3D8I9A1</accession>
<dbReference type="AlphaFoldDB" id="A0A3D8I9A1"/>
<comment type="caution">
    <text evidence="2">The sequence shown here is derived from an EMBL/GenBank/DDBJ whole genome shotgun (WGS) entry which is preliminary data.</text>
</comment>
<dbReference type="Pfam" id="PF04464">
    <property type="entry name" value="Glyphos_transf"/>
    <property type="match status" value="1"/>
</dbReference>
<sequence length="876" mass="103645">MNVLKPFLSPKKLRKLQNNPKAFFKDALDKRIIPIENQLKSLKPKKKHGFAEYYIISAVYNVEKYLDDYFSSILKQRLDFKNNIKIICVDDGSTDNSAKIIKNYQKRFPENIVYLHKENGGQASARNLGLQWLQEKLGYLEGSSAEITTPLQGGEADEAIHNPSYKPIWVTFTDPDDFLDRDYFYEVDRFLGRIKERIAVIFTNVIIYSGNKYIKHPTSFKFESGNKIEYIKNLYNEVQSSTVSLFLLSSIYKNKLVFNESEAFKNNFEDALFLWQYCDFLYKEGKVGFLKTALYYYRKGHNSSTSNFLTSISNFLLLLTEMQKILSQRKSLDLYFQNFCLYQNFWIIKKVINNDSLLSIDNQKQEYLDKLKKVFYYINTDVILNFNLVGCWFYHKVGILNCFKGEHPPYQRCYVGEFDSIKKQVFVKYFTPNINEIAKLYLDGKEIYPKYTKIMRHNYLSEVFCYEVRLWIVIPQDLQKLEVVIGDKKTEIIFKGDNFESLNTELIWQSIPQSKTNGIWVFIDRDIEADESAEVLYRYISKNYPKQKIIFALDKTSLDWNRLQKDGFNLIDFNSYKFPLIAKKANKIISSHADQYFLRYFKKCHFIFLQHGIIKDDLSSWLNPKHINLFNVSTKNEFNSIVNDGNRYKFGKKEVKLLGLPRHDRLLLNSQKIAKIRQILIMPTWRRYLKIDDSEEKFIQSHYFLKWTSLLKNKQLQEITAINHYSILFFPHINARENFNKYFSIPDYIKQNGRDCGQSLSNLFCESSLMITDYSSVAFEMAYLKKPVLYYQFDEEDFFNLEYHSGQRGYFDYRKDGFGPVVTTEEELLKELEVLLQNDCKVGEPYQSNIENTFEFRDGKCCERVYRAILELDDDS</sequence>
<gene>
    <name evidence="2" type="ORF">CQA43_09160</name>
</gene>
<dbReference type="GO" id="GO:0016758">
    <property type="term" value="F:hexosyltransferase activity"/>
    <property type="evidence" value="ECO:0007669"/>
    <property type="project" value="UniProtKB-ARBA"/>
</dbReference>
<dbReference type="InterPro" id="IPR007554">
    <property type="entry name" value="Glycerophosphate_synth"/>
</dbReference>
<dbReference type="CDD" id="cd00761">
    <property type="entry name" value="Glyco_tranf_GTA_type"/>
    <property type="match status" value="1"/>
</dbReference>
<dbReference type="GeneID" id="82536447"/>
<dbReference type="Gene3D" id="3.40.50.12580">
    <property type="match status" value="1"/>
</dbReference>
<dbReference type="InterPro" id="IPR029044">
    <property type="entry name" value="Nucleotide-diphossugar_trans"/>
</dbReference>
<name>A0A3D8I9A1_9HELI</name>
<reference evidence="2 3" key="1">
    <citation type="submission" date="2018-04" db="EMBL/GenBank/DDBJ databases">
        <title>Novel Campyloabacter and Helicobacter Species and Strains.</title>
        <authorList>
            <person name="Mannion A.J."/>
            <person name="Shen Z."/>
            <person name="Fox J.G."/>
        </authorList>
    </citation>
    <scope>NUCLEOTIDE SEQUENCE [LARGE SCALE GENOMIC DNA]</scope>
    <source>
        <strain evidence="2 3">MIT 99-5101</strain>
    </source>
</reference>
<dbReference type="PANTHER" id="PTHR22916:SF3">
    <property type="entry name" value="UDP-GLCNAC:BETAGAL BETA-1,3-N-ACETYLGLUCOSAMINYLTRANSFERASE-LIKE PROTEIN 1"/>
    <property type="match status" value="1"/>
</dbReference>
<dbReference type="OrthoDB" id="8564828at2"/>
<proteinExistence type="predicted"/>
<keyword evidence="3" id="KW-1185">Reference proteome</keyword>
<dbReference type="GO" id="GO:0047355">
    <property type="term" value="F:CDP-glycerol glycerophosphotransferase activity"/>
    <property type="evidence" value="ECO:0007669"/>
    <property type="project" value="InterPro"/>
</dbReference>
<dbReference type="Proteomes" id="UP000256650">
    <property type="component" value="Unassembled WGS sequence"/>
</dbReference>
<evidence type="ECO:0000259" key="1">
    <source>
        <dbReference type="Pfam" id="PF00535"/>
    </source>
</evidence>
<dbReference type="SUPFAM" id="SSF53448">
    <property type="entry name" value="Nucleotide-diphospho-sugar transferases"/>
    <property type="match status" value="1"/>
</dbReference>
<evidence type="ECO:0000313" key="2">
    <source>
        <dbReference type="EMBL" id="RDU61546.1"/>
    </source>
</evidence>
<dbReference type="InterPro" id="IPR043148">
    <property type="entry name" value="TagF_C"/>
</dbReference>
<protein>
    <submittedName>
        <fullName evidence="2">Capsular biosynthesis protein</fullName>
    </submittedName>
</protein>